<feature type="region of interest" description="Disordered" evidence="1">
    <location>
        <begin position="60"/>
        <end position="86"/>
    </location>
</feature>
<reference evidence="2 3" key="1">
    <citation type="journal article" date="2020" name="Nat. Food">
        <title>A phased Vanilla planifolia genome enables genetic improvement of flavour and production.</title>
        <authorList>
            <person name="Hasing T."/>
            <person name="Tang H."/>
            <person name="Brym M."/>
            <person name="Khazi F."/>
            <person name="Huang T."/>
            <person name="Chambers A.H."/>
        </authorList>
    </citation>
    <scope>NUCLEOTIDE SEQUENCE [LARGE SCALE GENOMIC DNA]</scope>
    <source>
        <tissue evidence="2">Leaf</tissue>
    </source>
</reference>
<dbReference type="EMBL" id="JADCNL010000160">
    <property type="protein sequence ID" value="KAG0449823.1"/>
    <property type="molecule type" value="Genomic_DNA"/>
</dbReference>
<dbReference type="Proteomes" id="UP000636800">
    <property type="component" value="Unassembled WGS sequence"/>
</dbReference>
<feature type="region of interest" description="Disordered" evidence="1">
    <location>
        <begin position="1"/>
        <end position="20"/>
    </location>
</feature>
<evidence type="ECO:0000313" key="2">
    <source>
        <dbReference type="EMBL" id="KAG0449823.1"/>
    </source>
</evidence>
<name>A0A835PE46_VANPL</name>
<comment type="caution">
    <text evidence="2">The sequence shown here is derived from an EMBL/GenBank/DDBJ whole genome shotgun (WGS) entry which is preliminary data.</text>
</comment>
<sequence length="101" mass="11520">MGEMNKGEGRRGAEAKPVSFSAERSYSQFLSRMQNFSFDDGFETLFAPELDLGEGEKKAVQRTEPHWSRANVVRPPSSEPNVRRNPLLSRSSSLHQAFFWQ</sequence>
<accession>A0A835PE46</accession>
<organism evidence="2 3">
    <name type="scientific">Vanilla planifolia</name>
    <name type="common">Vanilla</name>
    <dbReference type="NCBI Taxonomy" id="51239"/>
    <lineage>
        <taxon>Eukaryota</taxon>
        <taxon>Viridiplantae</taxon>
        <taxon>Streptophyta</taxon>
        <taxon>Embryophyta</taxon>
        <taxon>Tracheophyta</taxon>
        <taxon>Spermatophyta</taxon>
        <taxon>Magnoliopsida</taxon>
        <taxon>Liliopsida</taxon>
        <taxon>Asparagales</taxon>
        <taxon>Orchidaceae</taxon>
        <taxon>Vanilloideae</taxon>
        <taxon>Vanilleae</taxon>
        <taxon>Vanilla</taxon>
    </lineage>
</organism>
<evidence type="ECO:0000256" key="1">
    <source>
        <dbReference type="SAM" id="MobiDB-lite"/>
    </source>
</evidence>
<evidence type="ECO:0000313" key="3">
    <source>
        <dbReference type="Proteomes" id="UP000636800"/>
    </source>
</evidence>
<keyword evidence="3" id="KW-1185">Reference proteome</keyword>
<proteinExistence type="predicted"/>
<dbReference type="AlphaFoldDB" id="A0A835PE46"/>
<gene>
    <name evidence="2" type="ORF">HPP92_027179</name>
</gene>
<protein>
    <submittedName>
        <fullName evidence="2">Uncharacterized protein</fullName>
    </submittedName>
</protein>
<feature type="compositionally biased region" description="Basic and acidic residues" evidence="1">
    <location>
        <begin position="1"/>
        <end position="14"/>
    </location>
</feature>